<keyword evidence="2" id="KW-1185">Reference proteome</keyword>
<protein>
    <submittedName>
        <fullName evidence="1">Uncharacterized protein</fullName>
    </submittedName>
</protein>
<accession>A0A284VLF7</accession>
<dbReference type="EMBL" id="FZMP01000070">
    <property type="protein sequence ID" value="SNQ60111.1"/>
    <property type="molecule type" value="Genomic_DNA"/>
</dbReference>
<reference evidence="2" key="1">
    <citation type="submission" date="2017-06" db="EMBL/GenBank/DDBJ databases">
        <authorList>
            <person name="Cremers G."/>
        </authorList>
    </citation>
    <scope>NUCLEOTIDE SEQUENCE [LARGE SCALE GENOMIC DNA]</scope>
</reference>
<gene>
    <name evidence="1" type="ORF">MNV_1610015</name>
</gene>
<organism evidence="1 2">
    <name type="scientific">Candidatus Methanoperedens nitratireducens</name>
    <dbReference type="NCBI Taxonomy" id="1392998"/>
    <lineage>
        <taxon>Archaea</taxon>
        <taxon>Methanobacteriati</taxon>
        <taxon>Methanobacteriota</taxon>
        <taxon>Stenosarchaea group</taxon>
        <taxon>Methanomicrobia</taxon>
        <taxon>Methanosarcinales</taxon>
        <taxon>ANME-2 cluster</taxon>
        <taxon>Candidatus Methanoperedentaceae</taxon>
        <taxon>Candidatus Methanoperedens</taxon>
    </lineage>
</organism>
<dbReference type="OrthoDB" id="52988at2157"/>
<dbReference type="STRING" id="1392998.ANME2D_02947"/>
<sequence length="189" mass="21650">MSQFYSIITEMLAHQQMSISRIARELKKSGYDQHRLILTGYLRALYDTGLLEEMDIPPSKVYTLKAGLKKDIYGIVKEHLEDIDASERLEVGVYILTSLFHRPCFKYELELLGIEAQKTRNVKESRDSRLKEHRAAVTRIRIPQDDPAFELSGDASNVLARGNEVLIEIINQLIDLDGLKAKYQQTKLA</sequence>
<dbReference type="AlphaFoldDB" id="A0A284VLF7"/>
<dbReference type="Proteomes" id="UP000218615">
    <property type="component" value="Unassembled WGS sequence"/>
</dbReference>
<name>A0A284VLF7_9EURY</name>
<evidence type="ECO:0000313" key="2">
    <source>
        <dbReference type="Proteomes" id="UP000218615"/>
    </source>
</evidence>
<proteinExistence type="predicted"/>
<dbReference type="RefSeq" id="WP_143311654.1">
    <property type="nucleotide sequence ID" value="NZ_FZMP01000070.1"/>
</dbReference>
<evidence type="ECO:0000313" key="1">
    <source>
        <dbReference type="EMBL" id="SNQ60111.1"/>
    </source>
</evidence>